<evidence type="ECO:0000256" key="1">
    <source>
        <dbReference type="ARBA" id="ARBA00022679"/>
    </source>
</evidence>
<dbReference type="Proteomes" id="UP000306050">
    <property type="component" value="Chromosome SGRAM_1"/>
</dbReference>
<feature type="compositionally biased region" description="Low complexity" evidence="8">
    <location>
        <begin position="63"/>
        <end position="72"/>
    </location>
</feature>
<dbReference type="SUPFAM" id="SSF48371">
    <property type="entry name" value="ARM repeat"/>
    <property type="match status" value="1"/>
</dbReference>
<feature type="compositionally biased region" description="Polar residues" evidence="8">
    <location>
        <begin position="1"/>
        <end position="25"/>
    </location>
</feature>
<evidence type="ECO:0000256" key="6">
    <source>
        <dbReference type="ARBA" id="ARBA00025754"/>
    </source>
</evidence>
<evidence type="ECO:0000256" key="2">
    <source>
        <dbReference type="ARBA" id="ARBA00022723"/>
    </source>
</evidence>
<reference evidence="10 11" key="1">
    <citation type="submission" date="2019-05" db="EMBL/GenBank/DDBJ databases">
        <title>Sporisorium graminicola CBS 10092 draft sequencing and annotation.</title>
        <authorList>
            <person name="Solano-Gonzalez S."/>
            <person name="Caddick M.X."/>
            <person name="Darby A."/>
        </authorList>
    </citation>
    <scope>NUCLEOTIDE SEQUENCE [LARGE SCALE GENOMIC DNA]</scope>
    <source>
        <strain evidence="10 11">CBS 10092</strain>
    </source>
</reference>
<organism evidence="10 11">
    <name type="scientific">Sporisorium graminicola</name>
    <dbReference type="NCBI Taxonomy" id="280036"/>
    <lineage>
        <taxon>Eukaryota</taxon>
        <taxon>Fungi</taxon>
        <taxon>Dikarya</taxon>
        <taxon>Basidiomycota</taxon>
        <taxon>Ustilaginomycotina</taxon>
        <taxon>Ustilaginomycetes</taxon>
        <taxon>Ustilaginales</taxon>
        <taxon>Ustilaginaceae</taxon>
        <taxon>Sporisorium</taxon>
    </lineage>
</organism>
<feature type="region of interest" description="Disordered" evidence="8">
    <location>
        <begin position="1"/>
        <end position="106"/>
    </location>
</feature>
<dbReference type="SUPFAM" id="SSF56112">
    <property type="entry name" value="Protein kinase-like (PK-like)"/>
    <property type="match status" value="1"/>
</dbReference>
<dbReference type="InterPro" id="IPR011009">
    <property type="entry name" value="Kinase-like_dom_sf"/>
</dbReference>
<feature type="compositionally biased region" description="Acidic residues" evidence="8">
    <location>
        <begin position="660"/>
        <end position="670"/>
    </location>
</feature>
<dbReference type="OrthoDB" id="8693905at2759"/>
<feature type="compositionally biased region" description="Polar residues" evidence="8">
    <location>
        <begin position="650"/>
        <end position="659"/>
    </location>
</feature>
<feature type="compositionally biased region" description="Low complexity" evidence="8">
    <location>
        <begin position="1512"/>
        <end position="1525"/>
    </location>
</feature>
<dbReference type="InterPro" id="IPR017441">
    <property type="entry name" value="Protein_kinase_ATP_BS"/>
</dbReference>
<dbReference type="PROSITE" id="PS50011">
    <property type="entry name" value="PROTEIN_KINASE_DOM"/>
    <property type="match status" value="1"/>
</dbReference>
<dbReference type="GO" id="GO:0005524">
    <property type="term" value="F:ATP binding"/>
    <property type="evidence" value="ECO:0007669"/>
    <property type="project" value="UniProtKB-UniRule"/>
</dbReference>
<evidence type="ECO:0000256" key="5">
    <source>
        <dbReference type="ARBA" id="ARBA00022840"/>
    </source>
</evidence>
<dbReference type="InterPro" id="IPR000719">
    <property type="entry name" value="Prot_kinase_dom"/>
</dbReference>
<gene>
    <name evidence="10" type="ORF">EX895_000953</name>
</gene>
<feature type="compositionally biased region" description="Low complexity" evidence="8">
    <location>
        <begin position="1462"/>
        <end position="1485"/>
    </location>
</feature>
<feature type="region of interest" description="Disordered" evidence="8">
    <location>
        <begin position="405"/>
        <end position="522"/>
    </location>
</feature>
<feature type="region of interest" description="Disordered" evidence="8">
    <location>
        <begin position="696"/>
        <end position="769"/>
    </location>
</feature>
<evidence type="ECO:0000313" key="10">
    <source>
        <dbReference type="EMBL" id="TKY90955.1"/>
    </source>
</evidence>
<keyword evidence="4" id="KW-0418">Kinase</keyword>
<dbReference type="PANTHER" id="PTHR48016:SF4">
    <property type="entry name" value="PROTEIN KINASE DOMAIN-CONTAINING PROTEIN"/>
    <property type="match status" value="1"/>
</dbReference>
<evidence type="ECO:0000256" key="8">
    <source>
        <dbReference type="SAM" id="MobiDB-lite"/>
    </source>
</evidence>
<feature type="domain" description="Protein kinase" evidence="9">
    <location>
        <begin position="111"/>
        <end position="361"/>
    </location>
</feature>
<dbReference type="GO" id="GO:0005737">
    <property type="term" value="C:cytoplasm"/>
    <property type="evidence" value="ECO:0007669"/>
    <property type="project" value="TreeGrafter"/>
</dbReference>
<feature type="compositionally biased region" description="Polar residues" evidence="8">
    <location>
        <begin position="490"/>
        <end position="517"/>
    </location>
</feature>
<feature type="region of interest" description="Disordered" evidence="8">
    <location>
        <begin position="1541"/>
        <end position="1590"/>
    </location>
</feature>
<evidence type="ECO:0000256" key="4">
    <source>
        <dbReference type="ARBA" id="ARBA00022777"/>
    </source>
</evidence>
<dbReference type="PANTHER" id="PTHR48016">
    <property type="entry name" value="MAP KINASE KINASE KINASE SSK2-RELATED-RELATED"/>
    <property type="match status" value="1"/>
</dbReference>
<dbReference type="GeneID" id="40723848"/>
<accession>A0A4U7L187</accession>
<dbReference type="GO" id="GO:0004709">
    <property type="term" value="F:MAP kinase kinase kinase activity"/>
    <property type="evidence" value="ECO:0007669"/>
    <property type="project" value="TreeGrafter"/>
</dbReference>
<feature type="compositionally biased region" description="Basic and acidic residues" evidence="8">
    <location>
        <begin position="1629"/>
        <end position="1638"/>
    </location>
</feature>
<evidence type="ECO:0000259" key="9">
    <source>
        <dbReference type="PROSITE" id="PS50011"/>
    </source>
</evidence>
<evidence type="ECO:0000256" key="7">
    <source>
        <dbReference type="PROSITE-ProRule" id="PRU10141"/>
    </source>
</evidence>
<feature type="compositionally biased region" description="Low complexity" evidence="8">
    <location>
        <begin position="740"/>
        <end position="755"/>
    </location>
</feature>
<dbReference type="PROSITE" id="PS00107">
    <property type="entry name" value="PROTEIN_KINASE_ATP"/>
    <property type="match status" value="1"/>
</dbReference>
<feature type="region of interest" description="Disordered" evidence="8">
    <location>
        <begin position="1610"/>
        <end position="1674"/>
    </location>
</feature>
<dbReference type="RefSeq" id="XP_029742940.1">
    <property type="nucleotide sequence ID" value="XM_029881554.1"/>
</dbReference>
<dbReference type="PROSITE" id="PS00108">
    <property type="entry name" value="PROTEIN_KINASE_ST"/>
    <property type="match status" value="1"/>
</dbReference>
<keyword evidence="5 7" id="KW-0067">ATP-binding</keyword>
<comment type="similarity">
    <text evidence="6">Belongs to the protein kinase superfamily. STE Ser/Thr protein kinase family.</text>
</comment>
<dbReference type="SMART" id="SM00220">
    <property type="entry name" value="S_TKc"/>
    <property type="match status" value="1"/>
</dbReference>
<dbReference type="Pfam" id="PF00069">
    <property type="entry name" value="Pkinase"/>
    <property type="match status" value="1"/>
</dbReference>
<keyword evidence="2" id="KW-0479">Metal-binding</keyword>
<dbReference type="InterPro" id="IPR011989">
    <property type="entry name" value="ARM-like"/>
</dbReference>
<dbReference type="KEGG" id="sgra:EX895_000953"/>
<feature type="region of interest" description="Disordered" evidence="8">
    <location>
        <begin position="1462"/>
        <end position="1529"/>
    </location>
</feature>
<dbReference type="InterPro" id="IPR008271">
    <property type="entry name" value="Ser/Thr_kinase_AS"/>
</dbReference>
<dbReference type="Gene3D" id="1.10.510.10">
    <property type="entry name" value="Transferase(Phosphotransferase) domain 1"/>
    <property type="match status" value="1"/>
</dbReference>
<proteinExistence type="inferred from homology"/>
<name>A0A4U7L187_9BASI</name>
<feature type="region of interest" description="Disordered" evidence="8">
    <location>
        <begin position="1387"/>
        <end position="1421"/>
    </location>
</feature>
<feature type="binding site" evidence="7">
    <location>
        <position position="140"/>
    </location>
    <ligand>
        <name>ATP</name>
        <dbReference type="ChEBI" id="CHEBI:30616"/>
    </ligand>
</feature>
<protein>
    <recommendedName>
        <fullName evidence="9">Protein kinase domain-containing protein</fullName>
    </recommendedName>
</protein>
<keyword evidence="1" id="KW-0808">Transferase</keyword>
<feature type="compositionally biased region" description="Low complexity" evidence="8">
    <location>
        <begin position="93"/>
        <end position="106"/>
    </location>
</feature>
<dbReference type="Gene3D" id="1.25.10.10">
    <property type="entry name" value="Leucine-rich Repeat Variant"/>
    <property type="match status" value="2"/>
</dbReference>
<comment type="caution">
    <text evidence="10">The sequence shown here is derived from an EMBL/GenBank/DDBJ whole genome shotgun (WGS) entry which is preliminary data.</text>
</comment>
<evidence type="ECO:0000313" key="11">
    <source>
        <dbReference type="Proteomes" id="UP000306050"/>
    </source>
</evidence>
<dbReference type="EMBL" id="SRRM01000002">
    <property type="protein sequence ID" value="TKY90955.1"/>
    <property type="molecule type" value="Genomic_DNA"/>
</dbReference>
<feature type="region of interest" description="Disordered" evidence="8">
    <location>
        <begin position="567"/>
        <end position="615"/>
    </location>
</feature>
<dbReference type="InterPro" id="IPR050538">
    <property type="entry name" value="MAP_kinase_kinase_kinase"/>
</dbReference>
<dbReference type="FunFam" id="1.25.10.10:FF:001114">
    <property type="entry name" value="Related to MAPKK kinase"/>
    <property type="match status" value="1"/>
</dbReference>
<sequence length="1674" mass="182069">MLPPSHSTLRFPSHAPQASTSTASTPLDARRRSSPIHASAVPLSANPDLRRRQSVAPSDPQRRSSAQHAQSSFDQPPVPRHNGSPSQTPFSPPSASKSAPAGPTTTTLGNYQLGDCLGRGAFGSVYRGLNYMNGETVAVKQIQLGNIPKAELGEIMSEIDLLKNLHHPNIVKYKGSEKTKDYLYIILEYCENGSLHHICKRFGKFPEGLVSVYISQVLEGLIYLHDQGVIHRDIKGANILTTKDGSVKLADFGVATKTGAMGENAVVGSPYWMAPEVIDQSGATTASDIWSVGCVVVELLEGKPPYHFLAPMPALFRIVQDDCPPLPEGASPVVKDFLLHCFQKDANLRVSARKLLRHPWMVTARKQLQQLQAGGSLRAGAGPTLNTPHEEAVKSVQEWNQALNEPPKQAGQRLHEPDTLRAPMQPSLRRVNAIAAELGTAKPLPGRKTRHSSRPTLPVDFSPPPALPRKDDTAADYAPRPSSKLLKSLNEPSNPSATHLSPATNSKQPASPTNASGFRTPIAGAAPATSLMDHRVKLADLQQPESADDNWDDDFEEDITTTKIAALERSASSEGKDASPKSPTNAATAASPKSRPSPPLDQQDFASPSPPRQAGLEADFDQRTIRPVAPPFLRSVASSPQVRGSADVIKQTSSPLESFSNDDDAGDDYSDLVGDGQEDVLNRRIRDLQMKNSVGKRLFHPNDLTRLASPGAGGKSSSQAHTDLGVGSPSRPSDRRRQASSEALRSSLAASATRTPSNPSSPVATLRLEKDEKWKQMRRMLGKYSEDHSAEDYSDLFGHADEAGNRKDDSIGSGNTLQLTARLSNRSWLRDNDADEDDPFAEIDEGLNAEADLEANVARDQHARMCAFVTELVESLDTRAGVEELLQVCEDIDQVLTDMPEMKAQLLASHGALALIQLLEAAADRELATRLLGILNLIIFEDPEAQESLCLIGAIPVVMTFTTKKWPHDLRLEAAHFVFAMCSTSRLTLQFVLSCRGLRTLVNLIDEDYLEQKDLVWIGVGCVSSVLELQSPASRNDFCRMLAQEGLLEPLSSALQSVIDDDQDEYASEARANILQILLIYSQSDNFLKKQVATRSVLRRILRSASRLDAESLTLMLKIVKNLSMSPTILDEMQNANTIEILTNILAQHHSGPHGTEMSNQVLNTMYNLCRLSKSRQEEAAQAGIIPQLLRVARTNSPLRQFALPILCDFAHAGKATRKMFWQHRGLHFYLKLLEDPYWQVSALESVLVWLQDETARVEEVLLQPASIESLLCVFATSKANSFENLLEPFVKMCRLSSGVVAAMARNTLFVKPLLERLSHPKAVVRLNLLRITKMICDLKGDEYSPLVEQLKVYDVVEKLSSKDNAVLVKELARDILSQRHVQRDASRTVRRTLSDTHMAATGGSGSPGSMPPPLPSAGLGQLVGMRASAPYRRKISNGTSGDAGDMSTNSVANSTIHERSFSGSLTASSPSSSLGSSMTSTPSAARSAAMRNLVGRLGQPRRSITPNRELTGQSQSSFGSSRTSPLMAMEPLPQGEAVRLRQNSQPQMGSAARGGHDAGSPESLSSSRDAFDKKMNGASSASHMGFSRAMSPRVRSISNEIKRAAAYANLNSSQDAQPQKVPSLHASLDIEARKAASDEGDGLDGQLGDKDRTMRPPSRRPIPSLPSSHRFEH</sequence>
<dbReference type="FunFam" id="1.10.510.10:FF:000946">
    <property type="entry name" value="Probable serine/threonine-protein kinase DDB_G0284251"/>
    <property type="match status" value="1"/>
</dbReference>
<dbReference type="InterPro" id="IPR016024">
    <property type="entry name" value="ARM-type_fold"/>
</dbReference>
<dbReference type="GO" id="GO:0046872">
    <property type="term" value="F:metal ion binding"/>
    <property type="evidence" value="ECO:0007669"/>
    <property type="project" value="UniProtKB-KW"/>
</dbReference>
<keyword evidence="3 7" id="KW-0547">Nucleotide-binding</keyword>
<dbReference type="CDD" id="cd06627">
    <property type="entry name" value="STKc_Cdc7_like"/>
    <property type="match status" value="1"/>
</dbReference>
<feature type="region of interest" description="Disordered" evidence="8">
    <location>
        <begin position="636"/>
        <end position="675"/>
    </location>
</feature>
<evidence type="ECO:0000256" key="3">
    <source>
        <dbReference type="ARBA" id="ARBA00022741"/>
    </source>
</evidence>
<keyword evidence="11" id="KW-1185">Reference proteome</keyword>